<evidence type="ECO:0000256" key="8">
    <source>
        <dbReference type="PROSITE-ProRule" id="PRU10141"/>
    </source>
</evidence>
<feature type="region of interest" description="Disordered" evidence="9">
    <location>
        <begin position="476"/>
        <end position="504"/>
    </location>
</feature>
<dbReference type="InterPro" id="IPR000719">
    <property type="entry name" value="Prot_kinase_dom"/>
</dbReference>
<keyword evidence="13" id="KW-1185">Reference proteome</keyword>
<comment type="similarity">
    <text evidence="1">Belongs to the protein kinase superfamily. CAMK Ser/Thr protein kinase family.</text>
</comment>
<protein>
    <submittedName>
        <fullName evidence="12">Uncharacterized protein</fullName>
    </submittedName>
</protein>
<feature type="compositionally biased region" description="Basic and acidic residues" evidence="9">
    <location>
        <begin position="672"/>
        <end position="685"/>
    </location>
</feature>
<dbReference type="GO" id="GO:0005524">
    <property type="term" value="F:ATP binding"/>
    <property type="evidence" value="ECO:0007669"/>
    <property type="project" value="UniProtKB-UniRule"/>
</dbReference>
<organism evidence="12 13">
    <name type="scientific">Euphydryas editha</name>
    <name type="common">Edith's checkerspot</name>
    <dbReference type="NCBI Taxonomy" id="104508"/>
    <lineage>
        <taxon>Eukaryota</taxon>
        <taxon>Metazoa</taxon>
        <taxon>Ecdysozoa</taxon>
        <taxon>Arthropoda</taxon>
        <taxon>Hexapoda</taxon>
        <taxon>Insecta</taxon>
        <taxon>Pterygota</taxon>
        <taxon>Neoptera</taxon>
        <taxon>Endopterygota</taxon>
        <taxon>Lepidoptera</taxon>
        <taxon>Glossata</taxon>
        <taxon>Ditrysia</taxon>
        <taxon>Papilionoidea</taxon>
        <taxon>Nymphalidae</taxon>
        <taxon>Nymphalinae</taxon>
        <taxon>Euphydryas</taxon>
    </lineage>
</organism>
<evidence type="ECO:0000259" key="10">
    <source>
        <dbReference type="PROSITE" id="PS50011"/>
    </source>
</evidence>
<dbReference type="PROSITE" id="PS00108">
    <property type="entry name" value="PROTEIN_KINASE_ST"/>
    <property type="match status" value="1"/>
</dbReference>
<gene>
    <name evidence="12" type="ORF">EEDITHA_LOCUS13966</name>
</gene>
<reference evidence="12" key="1">
    <citation type="submission" date="2022-03" db="EMBL/GenBank/DDBJ databases">
        <authorList>
            <person name="Tunstrom K."/>
        </authorList>
    </citation>
    <scope>NUCLEOTIDE SEQUENCE</scope>
</reference>
<dbReference type="SMART" id="SM00133">
    <property type="entry name" value="S_TK_X"/>
    <property type="match status" value="1"/>
</dbReference>
<feature type="region of interest" description="Disordered" evidence="9">
    <location>
        <begin position="540"/>
        <end position="564"/>
    </location>
</feature>
<feature type="region of interest" description="Disordered" evidence="9">
    <location>
        <begin position="728"/>
        <end position="798"/>
    </location>
</feature>
<evidence type="ECO:0000313" key="12">
    <source>
        <dbReference type="EMBL" id="CAH2098898.1"/>
    </source>
</evidence>
<evidence type="ECO:0000256" key="2">
    <source>
        <dbReference type="ARBA" id="ARBA00022527"/>
    </source>
</evidence>
<dbReference type="PROSITE" id="PS51285">
    <property type="entry name" value="AGC_KINASE_CTER"/>
    <property type="match status" value="1"/>
</dbReference>
<feature type="domain" description="Protein kinase" evidence="10">
    <location>
        <begin position="1"/>
        <end position="90"/>
    </location>
</feature>
<dbReference type="Pfam" id="PF00433">
    <property type="entry name" value="Pkinase_C"/>
    <property type="match status" value="1"/>
</dbReference>
<keyword evidence="5 8" id="KW-0547">Nucleotide-binding</keyword>
<dbReference type="GO" id="GO:0004674">
    <property type="term" value="F:protein serine/threonine kinase activity"/>
    <property type="evidence" value="ECO:0007669"/>
    <property type="project" value="UniProtKB-KW"/>
</dbReference>
<feature type="compositionally biased region" description="Basic and acidic residues" evidence="9">
    <location>
        <begin position="615"/>
        <end position="636"/>
    </location>
</feature>
<dbReference type="InterPro" id="IPR050205">
    <property type="entry name" value="CDPK_Ser/Thr_kinases"/>
</dbReference>
<evidence type="ECO:0000259" key="11">
    <source>
        <dbReference type="PROSITE" id="PS51285"/>
    </source>
</evidence>
<dbReference type="Gene3D" id="3.30.200.20">
    <property type="entry name" value="Phosphorylase Kinase, domain 1"/>
    <property type="match status" value="1"/>
</dbReference>
<keyword evidence="6" id="KW-0418">Kinase</keyword>
<feature type="compositionally biased region" description="Basic and acidic residues" evidence="9">
    <location>
        <begin position="643"/>
        <end position="662"/>
    </location>
</feature>
<evidence type="ECO:0000256" key="4">
    <source>
        <dbReference type="ARBA" id="ARBA00022679"/>
    </source>
</evidence>
<keyword evidence="2" id="KW-0723">Serine/threonine-protein kinase</keyword>
<dbReference type="InterPro" id="IPR008271">
    <property type="entry name" value="Ser/Thr_kinase_AS"/>
</dbReference>
<name>A0AAU9ULM5_EUPED</name>
<dbReference type="PANTHER" id="PTHR24349">
    <property type="entry name" value="SERINE/THREONINE-PROTEIN KINASE"/>
    <property type="match status" value="1"/>
</dbReference>
<dbReference type="SMART" id="SM00220">
    <property type="entry name" value="S_TKc"/>
    <property type="match status" value="1"/>
</dbReference>
<proteinExistence type="inferred from homology"/>
<feature type="binding site" evidence="8">
    <location>
        <position position="223"/>
    </location>
    <ligand>
        <name>ATP</name>
        <dbReference type="ChEBI" id="CHEBI:30616"/>
    </ligand>
</feature>
<dbReference type="InterPro" id="IPR011009">
    <property type="entry name" value="Kinase-like_dom_sf"/>
</dbReference>
<feature type="compositionally biased region" description="Basic and acidic residues" evidence="9">
    <location>
        <begin position="693"/>
        <end position="712"/>
    </location>
</feature>
<dbReference type="InterPro" id="IPR000961">
    <property type="entry name" value="AGC-kinase_C"/>
</dbReference>
<evidence type="ECO:0000256" key="5">
    <source>
        <dbReference type="ARBA" id="ARBA00022741"/>
    </source>
</evidence>
<feature type="domain" description="Protein kinase" evidence="10">
    <location>
        <begin position="194"/>
        <end position="457"/>
    </location>
</feature>
<evidence type="ECO:0000256" key="9">
    <source>
        <dbReference type="SAM" id="MobiDB-lite"/>
    </source>
</evidence>
<evidence type="ECO:0000256" key="3">
    <source>
        <dbReference type="ARBA" id="ARBA00022553"/>
    </source>
</evidence>
<accession>A0AAU9ULM5</accession>
<comment type="caution">
    <text evidence="12">The sequence shown here is derived from an EMBL/GenBank/DDBJ whole genome shotgun (WGS) entry which is preliminary data.</text>
</comment>
<evidence type="ECO:0000256" key="1">
    <source>
        <dbReference type="ARBA" id="ARBA00006692"/>
    </source>
</evidence>
<keyword evidence="4" id="KW-0808">Transferase</keyword>
<feature type="region of interest" description="Disordered" evidence="9">
    <location>
        <begin position="591"/>
        <end position="712"/>
    </location>
</feature>
<dbReference type="Gene3D" id="1.10.510.10">
    <property type="entry name" value="Transferase(Phosphotransferase) domain 1"/>
    <property type="match status" value="2"/>
</dbReference>
<dbReference type="Proteomes" id="UP001153954">
    <property type="component" value="Unassembled WGS sequence"/>
</dbReference>
<dbReference type="Pfam" id="PF00069">
    <property type="entry name" value="Pkinase"/>
    <property type="match status" value="2"/>
</dbReference>
<dbReference type="AlphaFoldDB" id="A0AAU9ULM5"/>
<dbReference type="InterPro" id="IPR017441">
    <property type="entry name" value="Protein_kinase_ATP_BS"/>
</dbReference>
<dbReference type="EMBL" id="CAKOGL010000020">
    <property type="protein sequence ID" value="CAH2098898.1"/>
    <property type="molecule type" value="Genomic_DNA"/>
</dbReference>
<dbReference type="SUPFAM" id="SSF56112">
    <property type="entry name" value="Protein kinase-like (PK-like)"/>
    <property type="match status" value="2"/>
</dbReference>
<sequence>MNLRKSAVDWWSVGVLTYELLTGASPFTVEGEKNTQQEITKRIVRCSYPVPNDVSPEVQDFIKKLLVKDPRRRLGGGDDDAEELKRHPFFQNLDWEAVARREITAPFVPQLSHAADTCNFADEFTRMPPTDSPAQAPKHHDKLFLGYSYVAPSIVFSENIISDQIWMQATGQKHDKLKGWVAKDSPFFQKYAVDLSTPLLGDGSYAVCRKCIHRQTGKEFAVKIISSQKKDVKQEIELLKACQGCPYIITLHEVFNDSAFTYIVTELAPGGELSSLLGCAGEAVARRVLLQLALAVRHMHARRVVHRDLKPENILLSSTRLGDAKVKVVDFGFARRAPDCDLERQRMMTPCFSLPYAAPEVVQRARGGAAGYGAGCDLWSLGVIFYCLLCGKAPFQPVSKKEPVTAFMDRIRSGSFTMEGPTWDSVSEDSKRLITGLLTVDPSERLTVTELLQELGMNCQDGNNFKLQDMTKADLYKRRSKNKQRKSSTSEPGTSRQIDTAMENEEVKEKTLLDTINDLKNRMNKNSIENDVELIKANTQDTPVNETDEPNFDINDDVPSVKPVEKTYGKSRSKLDEYIYIESSQGLEDTEVAFPKTSRKKESQSPVPRKRRKIDTRSAKKETDDADESCKTPEKRGRGRPKKLPDTESRTTKESIENDKTIVTRATRKRRHEEITKPVLREKGQNGRQSRKTSAENKTERKVARAKRTLEPLKLELDTQNVRMTRSRRRRLEISLSPSEVKSVIPAFSFESDRRVNSIESNRSKNSNAKGKNNKKGKKNTGKAKKQVRNTRTRANRR</sequence>
<keyword evidence="3" id="KW-0597">Phosphoprotein</keyword>
<feature type="compositionally biased region" description="Basic residues" evidence="9">
    <location>
        <begin position="772"/>
        <end position="798"/>
    </location>
</feature>
<dbReference type="PROSITE" id="PS00107">
    <property type="entry name" value="PROTEIN_KINASE_ATP"/>
    <property type="match status" value="1"/>
</dbReference>
<evidence type="ECO:0000256" key="6">
    <source>
        <dbReference type="ARBA" id="ARBA00022777"/>
    </source>
</evidence>
<dbReference type="InterPro" id="IPR017892">
    <property type="entry name" value="Pkinase_C"/>
</dbReference>
<dbReference type="PROSITE" id="PS50011">
    <property type="entry name" value="PROTEIN_KINASE_DOM"/>
    <property type="match status" value="2"/>
</dbReference>
<feature type="domain" description="AGC-kinase C-terminal" evidence="11">
    <location>
        <begin position="91"/>
        <end position="159"/>
    </location>
</feature>
<evidence type="ECO:0000313" key="13">
    <source>
        <dbReference type="Proteomes" id="UP001153954"/>
    </source>
</evidence>
<keyword evidence="7 8" id="KW-0067">ATP-binding</keyword>
<evidence type="ECO:0000256" key="7">
    <source>
        <dbReference type="ARBA" id="ARBA00022840"/>
    </source>
</evidence>
<feature type="compositionally biased region" description="Acidic residues" evidence="9">
    <location>
        <begin position="546"/>
        <end position="556"/>
    </location>
</feature>